<evidence type="ECO:0000313" key="15">
    <source>
        <dbReference type="Proteomes" id="UP000729701"/>
    </source>
</evidence>
<dbReference type="GO" id="GO:0009279">
    <property type="term" value="C:cell outer membrane"/>
    <property type="evidence" value="ECO:0007669"/>
    <property type="project" value="UniProtKB-SubCell"/>
</dbReference>
<evidence type="ECO:0000313" key="14">
    <source>
        <dbReference type="EMBL" id="MBW4666146.1"/>
    </source>
</evidence>
<evidence type="ECO:0000256" key="5">
    <source>
        <dbReference type="ARBA" id="ARBA00022729"/>
    </source>
</evidence>
<dbReference type="InterPro" id="IPR039426">
    <property type="entry name" value="TonB-dep_rcpt-like"/>
</dbReference>
<dbReference type="Gene3D" id="2.40.170.20">
    <property type="entry name" value="TonB-dependent receptor, beta-barrel domain"/>
    <property type="match status" value="1"/>
</dbReference>
<dbReference type="InterPro" id="IPR037066">
    <property type="entry name" value="Plug_dom_sf"/>
</dbReference>
<dbReference type="Proteomes" id="UP000729701">
    <property type="component" value="Unassembled WGS sequence"/>
</dbReference>
<evidence type="ECO:0000256" key="3">
    <source>
        <dbReference type="ARBA" id="ARBA00022452"/>
    </source>
</evidence>
<accession>A0A951URD7</accession>
<dbReference type="PANTHER" id="PTHR30069">
    <property type="entry name" value="TONB-DEPENDENT OUTER MEMBRANE RECEPTOR"/>
    <property type="match status" value="1"/>
</dbReference>
<dbReference type="InterPro" id="IPR036942">
    <property type="entry name" value="Beta-barrel_TonB_sf"/>
</dbReference>
<evidence type="ECO:0000256" key="7">
    <source>
        <dbReference type="ARBA" id="ARBA00023136"/>
    </source>
</evidence>
<dbReference type="AlphaFoldDB" id="A0A951URD7"/>
<dbReference type="GO" id="GO:0044718">
    <property type="term" value="P:siderophore transmembrane transport"/>
    <property type="evidence" value="ECO:0007669"/>
    <property type="project" value="TreeGrafter"/>
</dbReference>
<evidence type="ECO:0000256" key="4">
    <source>
        <dbReference type="ARBA" id="ARBA00022692"/>
    </source>
</evidence>
<evidence type="ECO:0000256" key="2">
    <source>
        <dbReference type="ARBA" id="ARBA00022448"/>
    </source>
</evidence>
<gene>
    <name evidence="14" type="ORF">KME60_01575</name>
</gene>
<dbReference type="Pfam" id="PF00593">
    <property type="entry name" value="TonB_dep_Rec_b-barrel"/>
    <property type="match status" value="1"/>
</dbReference>
<feature type="domain" description="TonB-dependent receptor-like beta-barrel" evidence="12">
    <location>
        <begin position="288"/>
        <end position="672"/>
    </location>
</feature>
<protein>
    <submittedName>
        <fullName evidence="14">TonB-dependent receptor</fullName>
    </submittedName>
</protein>
<evidence type="ECO:0000259" key="12">
    <source>
        <dbReference type="Pfam" id="PF00593"/>
    </source>
</evidence>
<evidence type="ECO:0000256" key="6">
    <source>
        <dbReference type="ARBA" id="ARBA00023077"/>
    </source>
</evidence>
<keyword evidence="9 10" id="KW-0998">Cell outer membrane</keyword>
<dbReference type="InterPro" id="IPR000531">
    <property type="entry name" value="Beta-barrel_TonB"/>
</dbReference>
<dbReference type="Pfam" id="PF07715">
    <property type="entry name" value="Plug"/>
    <property type="match status" value="1"/>
</dbReference>
<keyword evidence="2 10" id="KW-0813">Transport</keyword>
<sequence>MRNIFFNSQWGIKFAVSSLTATLGILSGNYTATAEVKIPERSASYLQPTAQEISQNVTPQNESQPDIELTVTGKILNQPVYSPFRREGTVKDSTRPIYVITGEEMEAQGARTVREALKFLPGILPDGTVGTEPHALSGQYIRGSNSNQVLILLDGRPINSAGYGAFDLSEFTTDNIEQIEVLPGGGSTLYGSDAIGGVINIITRRPTDKITTQAKLNVGSYGLNQQNIQISGRTGNVGWAVGYNRTQGNYNYPVSILEANYQGTRKNNDVLFNNANIKLDADLDKRNNLAFSAEYLGKEQGVPGGIPVPNTAGAFNTLTDKNRKYTDRFLSDLTWNSKLGNGNDSLLTARVYGDFINTEFDNRSGAFSTQQKFEEAQKSYGTQVTHSWKIASNQSLVYGFDYRNITTRNSNLKYATSIENVSYDNTIEQGALFAKYDVNFTPAFGINLGVRQDFSSLANGGFTSPSVGAKYSVYDSTTIRANYIKNFHIPTLFNLYANGGFYVGNPNLKPEKGDSYDIGIDQQLGNFGLLRLTYFNNTISDLIAYNNAVPVATYENVGKVRTQGIEASLNVQLAKNIYGFVNYTVNDPRILESTNSKEIGKELRFAGADSINVGISYETPKGLYAGLIMHSLGKYPTNNTNTESLPGYTTFDMKMRVPLNQTLALTGSVDNIFNQRYQLYAGYPDAGRMFQVGLNASF</sequence>
<keyword evidence="5" id="KW-0732">Signal</keyword>
<organism evidence="14 15">
    <name type="scientific">Cyanomargarita calcarea GSE-NOS-MK-12-04C</name>
    <dbReference type="NCBI Taxonomy" id="2839659"/>
    <lineage>
        <taxon>Bacteria</taxon>
        <taxon>Bacillati</taxon>
        <taxon>Cyanobacteriota</taxon>
        <taxon>Cyanophyceae</taxon>
        <taxon>Nostocales</taxon>
        <taxon>Cyanomargaritaceae</taxon>
        <taxon>Cyanomargarita</taxon>
    </lineage>
</organism>
<keyword evidence="8 14" id="KW-0675">Receptor</keyword>
<evidence type="ECO:0000256" key="10">
    <source>
        <dbReference type="PROSITE-ProRule" id="PRU01360"/>
    </source>
</evidence>
<name>A0A951URD7_9CYAN</name>
<evidence type="ECO:0000259" key="13">
    <source>
        <dbReference type="Pfam" id="PF07715"/>
    </source>
</evidence>
<proteinExistence type="inferred from homology"/>
<dbReference type="PROSITE" id="PS52016">
    <property type="entry name" value="TONB_DEPENDENT_REC_3"/>
    <property type="match status" value="1"/>
</dbReference>
<dbReference type="PANTHER" id="PTHR30069:SF29">
    <property type="entry name" value="HEMOGLOBIN AND HEMOGLOBIN-HAPTOGLOBIN-BINDING PROTEIN 1-RELATED"/>
    <property type="match status" value="1"/>
</dbReference>
<reference evidence="14" key="1">
    <citation type="submission" date="2021-05" db="EMBL/GenBank/DDBJ databases">
        <authorList>
            <person name="Pietrasiak N."/>
            <person name="Ward R."/>
            <person name="Stajich J.E."/>
            <person name="Kurbessoian T."/>
        </authorList>
    </citation>
    <scope>NUCLEOTIDE SEQUENCE</scope>
    <source>
        <strain evidence="14">GSE-NOS-MK-12-04C</strain>
    </source>
</reference>
<evidence type="ECO:0000256" key="9">
    <source>
        <dbReference type="ARBA" id="ARBA00023237"/>
    </source>
</evidence>
<comment type="subcellular location">
    <subcellularLocation>
        <location evidence="1 10">Cell outer membrane</location>
        <topology evidence="1 10">Multi-pass membrane protein</topology>
    </subcellularLocation>
</comment>
<reference evidence="14" key="2">
    <citation type="journal article" date="2022" name="Microbiol. Resour. Announc.">
        <title>Metagenome Sequencing to Explore Phylogenomics of Terrestrial Cyanobacteria.</title>
        <authorList>
            <person name="Ward R.D."/>
            <person name="Stajich J.E."/>
            <person name="Johansen J.R."/>
            <person name="Huntemann M."/>
            <person name="Clum A."/>
            <person name="Foster B."/>
            <person name="Foster B."/>
            <person name="Roux S."/>
            <person name="Palaniappan K."/>
            <person name="Varghese N."/>
            <person name="Mukherjee S."/>
            <person name="Reddy T.B.K."/>
            <person name="Daum C."/>
            <person name="Copeland A."/>
            <person name="Chen I.A."/>
            <person name="Ivanova N.N."/>
            <person name="Kyrpides N.C."/>
            <person name="Shapiro N."/>
            <person name="Eloe-Fadrosh E.A."/>
            <person name="Pietrasiak N."/>
        </authorList>
    </citation>
    <scope>NUCLEOTIDE SEQUENCE</scope>
    <source>
        <strain evidence="14">GSE-NOS-MK-12-04C</strain>
    </source>
</reference>
<evidence type="ECO:0000256" key="8">
    <source>
        <dbReference type="ARBA" id="ARBA00023170"/>
    </source>
</evidence>
<dbReference type="EMBL" id="JAHHGZ010000001">
    <property type="protein sequence ID" value="MBW4666146.1"/>
    <property type="molecule type" value="Genomic_DNA"/>
</dbReference>
<evidence type="ECO:0000256" key="1">
    <source>
        <dbReference type="ARBA" id="ARBA00004571"/>
    </source>
</evidence>
<dbReference type="InterPro" id="IPR012910">
    <property type="entry name" value="Plug_dom"/>
</dbReference>
<comment type="caution">
    <text evidence="14">The sequence shown here is derived from an EMBL/GenBank/DDBJ whole genome shotgun (WGS) entry which is preliminary data.</text>
</comment>
<feature type="domain" description="TonB-dependent receptor plug" evidence="13">
    <location>
        <begin position="90"/>
        <end position="198"/>
    </location>
</feature>
<dbReference type="CDD" id="cd01347">
    <property type="entry name" value="ligand_gated_channel"/>
    <property type="match status" value="1"/>
</dbReference>
<dbReference type="Gene3D" id="2.170.130.10">
    <property type="entry name" value="TonB-dependent receptor, plug domain"/>
    <property type="match status" value="1"/>
</dbReference>
<comment type="similarity">
    <text evidence="10 11">Belongs to the TonB-dependent receptor family.</text>
</comment>
<dbReference type="SUPFAM" id="SSF56935">
    <property type="entry name" value="Porins"/>
    <property type="match status" value="1"/>
</dbReference>
<keyword evidence="3 10" id="KW-1134">Transmembrane beta strand</keyword>
<keyword evidence="6 11" id="KW-0798">TonB box</keyword>
<evidence type="ECO:0000256" key="11">
    <source>
        <dbReference type="RuleBase" id="RU003357"/>
    </source>
</evidence>
<keyword evidence="7 10" id="KW-0472">Membrane</keyword>
<dbReference type="GO" id="GO:0015344">
    <property type="term" value="F:siderophore uptake transmembrane transporter activity"/>
    <property type="evidence" value="ECO:0007669"/>
    <property type="project" value="TreeGrafter"/>
</dbReference>
<keyword evidence="4 10" id="KW-0812">Transmembrane</keyword>